<evidence type="ECO:0000256" key="1">
    <source>
        <dbReference type="ARBA" id="ARBA00004166"/>
    </source>
</evidence>
<keyword evidence="8 20" id="KW-0547">Nucleotide-binding</keyword>
<dbReference type="NCBIfam" id="TIGR01494">
    <property type="entry name" value="ATPase_P-type"/>
    <property type="match status" value="2"/>
</dbReference>
<reference evidence="23 24" key="1">
    <citation type="journal article" date="2016" name="Nat. Commun.">
        <title>Extremotolerant tardigrade genome and improved radiotolerance of human cultured cells by tardigrade-unique protein.</title>
        <authorList>
            <person name="Hashimoto T."/>
            <person name="Horikawa D.D."/>
            <person name="Saito Y."/>
            <person name="Kuwahara H."/>
            <person name="Kozuka-Hata H."/>
            <person name="Shin-I T."/>
            <person name="Minakuchi Y."/>
            <person name="Ohishi K."/>
            <person name="Motoyama A."/>
            <person name="Aizu T."/>
            <person name="Enomoto A."/>
            <person name="Kondo K."/>
            <person name="Tanaka S."/>
            <person name="Hara Y."/>
            <person name="Koshikawa S."/>
            <person name="Sagara H."/>
            <person name="Miura T."/>
            <person name="Yokobori S."/>
            <person name="Miyagawa K."/>
            <person name="Suzuki Y."/>
            <person name="Kubo T."/>
            <person name="Oyama M."/>
            <person name="Kohara Y."/>
            <person name="Fujiyama A."/>
            <person name="Arakawa K."/>
            <person name="Katayama T."/>
            <person name="Toyoda A."/>
            <person name="Kunieda T."/>
        </authorList>
    </citation>
    <scope>NUCLEOTIDE SEQUENCE [LARGE SCALE GENOMIC DNA]</scope>
    <source>
        <strain evidence="23 24">YOKOZUNA-1</strain>
    </source>
</reference>
<dbReference type="SFLD" id="SFLDS00003">
    <property type="entry name" value="Haloacid_Dehalogenase"/>
    <property type="match status" value="1"/>
</dbReference>
<feature type="transmembrane region" description="Helical" evidence="20">
    <location>
        <begin position="90"/>
        <end position="107"/>
    </location>
</feature>
<dbReference type="OrthoDB" id="3352408at2759"/>
<keyword evidence="5 20" id="KW-0109">Calcium transport</keyword>
<evidence type="ECO:0000256" key="3">
    <source>
        <dbReference type="ARBA" id="ARBA00005675"/>
    </source>
</evidence>
<dbReference type="SFLD" id="SFLDF00027">
    <property type="entry name" value="p-type_atpase"/>
    <property type="match status" value="1"/>
</dbReference>
<dbReference type="GO" id="GO:0033017">
    <property type="term" value="C:sarcoplasmic reticulum membrane"/>
    <property type="evidence" value="ECO:0007669"/>
    <property type="project" value="UniProtKB-SubCell"/>
</dbReference>
<evidence type="ECO:0000256" key="19">
    <source>
        <dbReference type="ARBA" id="ARBA00047330"/>
    </source>
</evidence>
<evidence type="ECO:0000256" key="11">
    <source>
        <dbReference type="ARBA" id="ARBA00022842"/>
    </source>
</evidence>
<feature type="transmembrane region" description="Helical" evidence="20">
    <location>
        <begin position="835"/>
        <end position="854"/>
    </location>
</feature>
<dbReference type="InterPro" id="IPR008250">
    <property type="entry name" value="ATPase_P-typ_transduc_dom_A_sf"/>
</dbReference>
<keyword evidence="12" id="KW-0703">Sarcoplasmic reticulum</keyword>
<dbReference type="InterPro" id="IPR044492">
    <property type="entry name" value="P_typ_ATPase_HD_dom"/>
</dbReference>
<dbReference type="InterPro" id="IPR023298">
    <property type="entry name" value="ATPase_P-typ_TM_dom_sf"/>
</dbReference>
<evidence type="ECO:0000256" key="8">
    <source>
        <dbReference type="ARBA" id="ARBA00022741"/>
    </source>
</evidence>
<dbReference type="Gene3D" id="1.20.1110.10">
    <property type="entry name" value="Calcium-transporting ATPase, transmembrane domain"/>
    <property type="match status" value="1"/>
</dbReference>
<dbReference type="EC" id="7.2.2.10" evidence="20"/>
<keyword evidence="14 20" id="KW-1133">Transmembrane helix</keyword>
<keyword evidence="7" id="KW-0479">Metal-binding</keyword>
<dbReference type="EMBL" id="BDGG01000019">
    <property type="protein sequence ID" value="GAV08918.1"/>
    <property type="molecule type" value="Genomic_DNA"/>
</dbReference>
<keyword evidence="9 20" id="KW-0106">Calcium</keyword>
<evidence type="ECO:0000256" key="12">
    <source>
        <dbReference type="ARBA" id="ARBA00022951"/>
    </source>
</evidence>
<evidence type="ECO:0000256" key="15">
    <source>
        <dbReference type="ARBA" id="ARBA00023034"/>
    </source>
</evidence>
<dbReference type="Pfam" id="PF00690">
    <property type="entry name" value="Cation_ATPase_N"/>
    <property type="match status" value="1"/>
</dbReference>
<keyword evidence="11" id="KW-0460">Magnesium</keyword>
<keyword evidence="15" id="KW-0333">Golgi apparatus</keyword>
<evidence type="ECO:0000256" key="14">
    <source>
        <dbReference type="ARBA" id="ARBA00022989"/>
    </source>
</evidence>
<dbReference type="FunFam" id="2.70.150.10:FF:000008">
    <property type="entry name" value="Calcium-transporting ATPase"/>
    <property type="match status" value="1"/>
</dbReference>
<comment type="function">
    <text evidence="20">Catalyzes the hydrolysis of ATP coupled with the transport of calcium.</text>
</comment>
<evidence type="ECO:0000313" key="24">
    <source>
        <dbReference type="Proteomes" id="UP000186922"/>
    </source>
</evidence>
<comment type="catalytic activity">
    <reaction evidence="19">
        <text>Mn(2+)(in) + ATP + H2O = Mn(2+)(out) + ADP + phosphate + H(+)</text>
        <dbReference type="Rhea" id="RHEA:66820"/>
        <dbReference type="ChEBI" id="CHEBI:15377"/>
        <dbReference type="ChEBI" id="CHEBI:15378"/>
        <dbReference type="ChEBI" id="CHEBI:29035"/>
        <dbReference type="ChEBI" id="CHEBI:30616"/>
        <dbReference type="ChEBI" id="CHEBI:43474"/>
        <dbReference type="ChEBI" id="CHEBI:456216"/>
    </reaction>
    <physiologicalReaction direction="left-to-right" evidence="19">
        <dbReference type="Rhea" id="RHEA:66821"/>
    </physiologicalReaction>
</comment>
<feature type="transmembrane region" description="Helical" evidence="20">
    <location>
        <begin position="254"/>
        <end position="273"/>
    </location>
</feature>
<feature type="region of interest" description="Disordered" evidence="21">
    <location>
        <begin position="170"/>
        <end position="189"/>
    </location>
</feature>
<evidence type="ECO:0000259" key="22">
    <source>
        <dbReference type="SMART" id="SM00831"/>
    </source>
</evidence>
<dbReference type="SFLD" id="SFLDG00002">
    <property type="entry name" value="C1.7:_P-type_atpase_like"/>
    <property type="match status" value="1"/>
</dbReference>
<feature type="transmembrane region" description="Helical" evidence="20">
    <location>
        <begin position="799"/>
        <end position="815"/>
    </location>
</feature>
<dbReference type="InterPro" id="IPR036412">
    <property type="entry name" value="HAD-like_sf"/>
</dbReference>
<evidence type="ECO:0000256" key="4">
    <source>
        <dbReference type="ARBA" id="ARBA00022448"/>
    </source>
</evidence>
<dbReference type="GO" id="GO:0005388">
    <property type="term" value="F:P-type calcium transporter activity"/>
    <property type="evidence" value="ECO:0007669"/>
    <property type="project" value="UniProtKB-EC"/>
</dbReference>
<name>A0A1D1W9D2_RAMVA</name>
<evidence type="ECO:0000256" key="18">
    <source>
        <dbReference type="ARBA" id="ARBA00047282"/>
    </source>
</evidence>
<comment type="similarity">
    <text evidence="3">Belongs to the cation transport ATPase (P-type) (TC 3.A.3) family. Type IIA subfamily.</text>
</comment>
<evidence type="ECO:0000256" key="10">
    <source>
        <dbReference type="ARBA" id="ARBA00022840"/>
    </source>
</evidence>
<dbReference type="SUPFAM" id="SSF56784">
    <property type="entry name" value="HAD-like"/>
    <property type="match status" value="1"/>
</dbReference>
<dbReference type="STRING" id="947166.A0A1D1W9D2"/>
<dbReference type="InterPro" id="IPR001757">
    <property type="entry name" value="P_typ_ATPase"/>
</dbReference>
<dbReference type="InterPro" id="IPR023214">
    <property type="entry name" value="HAD_sf"/>
</dbReference>
<gene>
    <name evidence="23" type="primary">RvY_18537-1</name>
    <name evidence="23" type="synonym">RvY_18537.1</name>
    <name evidence="23" type="ORF">RvY_18537</name>
</gene>
<dbReference type="Pfam" id="PF13246">
    <property type="entry name" value="Cation_ATPase"/>
    <property type="match status" value="1"/>
</dbReference>
<dbReference type="Gene3D" id="3.40.1110.10">
    <property type="entry name" value="Calcium-transporting ATPase, cytoplasmic domain N"/>
    <property type="match status" value="1"/>
</dbReference>
<dbReference type="PRINTS" id="PR00119">
    <property type="entry name" value="CATATPASE"/>
</dbReference>
<evidence type="ECO:0000256" key="21">
    <source>
        <dbReference type="SAM" id="MobiDB-lite"/>
    </source>
</evidence>
<dbReference type="SUPFAM" id="SSF81665">
    <property type="entry name" value="Calcium ATPase, transmembrane domain M"/>
    <property type="match status" value="1"/>
</dbReference>
<dbReference type="FunFam" id="3.40.1110.10:FF:000006">
    <property type="entry name" value="Calcium-transporting ATPase"/>
    <property type="match status" value="1"/>
</dbReference>
<dbReference type="GO" id="GO:0046872">
    <property type="term" value="F:metal ion binding"/>
    <property type="evidence" value="ECO:0007669"/>
    <property type="project" value="UniProtKB-KW"/>
</dbReference>
<dbReference type="InterPro" id="IPR059000">
    <property type="entry name" value="ATPase_P-type_domA"/>
</dbReference>
<evidence type="ECO:0000313" key="23">
    <source>
        <dbReference type="EMBL" id="GAV08918.1"/>
    </source>
</evidence>
<feature type="transmembrane region" description="Helical" evidence="20">
    <location>
        <begin position="766"/>
        <end position="787"/>
    </location>
</feature>
<dbReference type="NCBIfam" id="TIGR01522">
    <property type="entry name" value="ATPase-IIA2_Ca"/>
    <property type="match status" value="1"/>
</dbReference>
<evidence type="ECO:0000256" key="17">
    <source>
        <dbReference type="ARBA" id="ARBA00023136"/>
    </source>
</evidence>
<proteinExistence type="inferred from homology"/>
<dbReference type="GO" id="GO:0140613">
    <property type="term" value="F:P-type manganese transporter activity"/>
    <property type="evidence" value="ECO:0007669"/>
    <property type="project" value="RHEA"/>
</dbReference>
<keyword evidence="6 20" id="KW-0812">Transmembrane</keyword>
<feature type="domain" description="Cation-transporting P-type ATPase N-terminal" evidence="22">
    <location>
        <begin position="9"/>
        <end position="83"/>
    </location>
</feature>
<dbReference type="SMART" id="SM00831">
    <property type="entry name" value="Cation_ATPase_N"/>
    <property type="match status" value="1"/>
</dbReference>
<evidence type="ECO:0000256" key="7">
    <source>
        <dbReference type="ARBA" id="ARBA00022723"/>
    </source>
</evidence>
<dbReference type="InterPro" id="IPR004014">
    <property type="entry name" value="ATPase_P-typ_cation-transptr_N"/>
</dbReference>
<comment type="caution">
    <text evidence="20">Lacks conserved residue(s) required for the propagation of feature annotation.</text>
</comment>
<evidence type="ECO:0000256" key="9">
    <source>
        <dbReference type="ARBA" id="ARBA00022837"/>
    </source>
</evidence>
<evidence type="ECO:0000256" key="6">
    <source>
        <dbReference type="ARBA" id="ARBA00022692"/>
    </source>
</evidence>
<keyword evidence="17 20" id="KW-0472">Membrane</keyword>
<dbReference type="SUPFAM" id="SSF81660">
    <property type="entry name" value="Metal cation-transporting ATPase, ATP-binding domain N"/>
    <property type="match status" value="1"/>
</dbReference>
<comment type="subcellular location">
    <subcellularLocation>
        <location evidence="1">Golgi apparatus</location>
        <location evidence="1">trans-Golgi network membrane</location>
        <topology evidence="1">Multi-pass membrane protein</topology>
    </subcellularLocation>
    <subcellularLocation>
        <location evidence="20">Membrane</location>
        <topology evidence="20">Multi-pass membrane protein</topology>
    </subcellularLocation>
    <subcellularLocation>
        <location evidence="2">Sarcoplasmic reticulum membrane</location>
        <topology evidence="2">Multi-pass membrane protein</topology>
    </subcellularLocation>
</comment>
<feature type="transmembrane region" description="Helical" evidence="20">
    <location>
        <begin position="279"/>
        <end position="308"/>
    </location>
</feature>
<dbReference type="PROSITE" id="PS00154">
    <property type="entry name" value="ATPASE_E1_E2"/>
    <property type="match status" value="1"/>
</dbReference>
<comment type="caution">
    <text evidence="23">The sequence shown here is derived from an EMBL/GenBank/DDBJ whole genome shotgun (WGS) entry which is preliminary data.</text>
</comment>
<dbReference type="Proteomes" id="UP000186922">
    <property type="component" value="Unassembled WGS sequence"/>
</dbReference>
<feature type="transmembrane region" description="Helical" evidence="20">
    <location>
        <begin position="67"/>
        <end position="84"/>
    </location>
</feature>
<dbReference type="PRINTS" id="PR00120">
    <property type="entry name" value="HATPASE"/>
</dbReference>
<dbReference type="PANTHER" id="PTHR42861">
    <property type="entry name" value="CALCIUM-TRANSPORTING ATPASE"/>
    <property type="match status" value="1"/>
</dbReference>
<dbReference type="InterPro" id="IPR006068">
    <property type="entry name" value="ATPase_P-typ_cation-transptr_C"/>
</dbReference>
<dbReference type="Pfam" id="PF00122">
    <property type="entry name" value="E1-E2_ATPase"/>
    <property type="match status" value="1"/>
</dbReference>
<keyword evidence="10 20" id="KW-0067">ATP-binding</keyword>
<keyword evidence="4 20" id="KW-0813">Transport</keyword>
<dbReference type="GO" id="GO:0016887">
    <property type="term" value="F:ATP hydrolysis activity"/>
    <property type="evidence" value="ECO:0007669"/>
    <property type="project" value="InterPro"/>
</dbReference>
<evidence type="ECO:0000256" key="20">
    <source>
        <dbReference type="RuleBase" id="RU361146"/>
    </source>
</evidence>
<dbReference type="Gene3D" id="3.40.50.1000">
    <property type="entry name" value="HAD superfamily/HAD-like"/>
    <property type="match status" value="1"/>
</dbReference>
<protein>
    <recommendedName>
        <fullName evidence="20">Calcium-transporting ATPase</fullName>
        <ecNumber evidence="20">7.2.2.10</ecNumber>
    </recommendedName>
</protein>
<dbReference type="GO" id="GO:0005524">
    <property type="term" value="F:ATP binding"/>
    <property type="evidence" value="ECO:0007669"/>
    <property type="project" value="UniProtKB-KW"/>
</dbReference>
<keyword evidence="16 20" id="KW-0406">Ion transport</keyword>
<accession>A0A1D1W9D2</accession>
<keyword evidence="13" id="KW-1278">Translocase</keyword>
<evidence type="ECO:0000256" key="5">
    <source>
        <dbReference type="ARBA" id="ARBA00022568"/>
    </source>
</evidence>
<dbReference type="AlphaFoldDB" id="A0A1D1W9D2"/>
<feature type="transmembrane region" description="Helical" evidence="20">
    <location>
        <begin position="866"/>
        <end position="885"/>
    </location>
</feature>
<dbReference type="InterPro" id="IPR023299">
    <property type="entry name" value="ATPase_P-typ_cyto_dom_N"/>
</dbReference>
<evidence type="ECO:0000256" key="2">
    <source>
        <dbReference type="ARBA" id="ARBA00004326"/>
    </source>
</evidence>
<dbReference type="Gene3D" id="2.70.150.10">
    <property type="entry name" value="Calcium-transporting ATPase, cytoplasmic transduction domain A"/>
    <property type="match status" value="1"/>
</dbReference>
<dbReference type="Pfam" id="PF00689">
    <property type="entry name" value="Cation_ATPase_C"/>
    <property type="match status" value="1"/>
</dbReference>
<sequence length="912" mass="99163">MLVDMKSDEACQLDVEQVRSTLETDLERGLSVDEVERRRRTYGLNEFNIAEDTPLWKKYIDQFKDPLILLLGASAGISLVTGQLDDAFSIAVAIVIVVSVGFVQEYRSEKSLEALKKLVPPRCHSIRNGHKEAHYASELVPGDVVCLTTGDRVPADLRLIEANGLQIDESSFTGEGDPRSKTFQPLEAKTGSRNVQEKINIAFMGSIVRSGNGRGIVIGTAENSEFGEIFKMMQSEDAPKTPLQMSMQTLGQHISYYSIGVIVFICIFGMINGRKLQEMFTIGVSLAVAAIPEGLPVVVTVTLAFGVMRMAKCNAIVKKLPTVETLGCCNVICCDKTGTLTCNEMTVTVIYTADGEVASVSGIGYLPKGSVKTSSGEFVQASTHQSIRELLEVGVLCSNAVVEDGVLHGQPTEGAVLVAAQKINLRNIRNDYQRLNEVPFTHDQKWMAVRCASNNTNPTWFVKGAVERVLVKCNWFRGRNGMVALTPADAGRIVGDAERMAGGGEGLRLLALARGESLDALEFMGFVGIHDPPRPGVHQAIELLRLSGVQIIMVTGDGKETACAIAQKLGIRNEGSEAYNQGRAISGDDLEMMDGRTLESQITQVDIFYRASPKHKLAIVKALQARGKIVAMTGDGVNDAVALKKAEIGIAMGKTGTDACKEVADMVLVDDDFGTIVKAIEEGKSIFSNIRNFVRFQLSTSVAALSLIAISTLMGRHSPLNAMQILWINIIMDGPPAQSLGVEPVDHDVLKLPPRNVKEPMITRHLIGNVLMAASIIIAGTLFIYVYEMSDMVVTKRDTTMTFTCFVFFDMFNALSCRSSIKSIFTIGFFTNKAFLVAVTLSLVGQALVIYLPLLQSVFQTEALTLHDILLLLALTSTVFVASEIKKAVERSLLRQRPKLFNASSGEGPYDV</sequence>
<organism evidence="23 24">
    <name type="scientific">Ramazzottius varieornatus</name>
    <name type="common">Water bear</name>
    <name type="synonym">Tardigrade</name>
    <dbReference type="NCBI Taxonomy" id="947166"/>
    <lineage>
        <taxon>Eukaryota</taxon>
        <taxon>Metazoa</taxon>
        <taxon>Ecdysozoa</taxon>
        <taxon>Tardigrada</taxon>
        <taxon>Eutardigrada</taxon>
        <taxon>Parachela</taxon>
        <taxon>Hypsibioidea</taxon>
        <taxon>Ramazzottiidae</taxon>
        <taxon>Ramazzottius</taxon>
    </lineage>
</organism>
<dbReference type="InterPro" id="IPR006413">
    <property type="entry name" value="P-type_ATPase_IIA_PMR1"/>
</dbReference>
<evidence type="ECO:0000256" key="16">
    <source>
        <dbReference type="ARBA" id="ARBA00023065"/>
    </source>
</evidence>
<evidence type="ECO:0000256" key="13">
    <source>
        <dbReference type="ARBA" id="ARBA00022967"/>
    </source>
</evidence>
<comment type="catalytic activity">
    <reaction evidence="18">
        <text>Ca(2+)(in) + ATP + H2O = Ca(2+)(out) + ADP + phosphate + H(+)</text>
        <dbReference type="Rhea" id="RHEA:18105"/>
        <dbReference type="ChEBI" id="CHEBI:15377"/>
        <dbReference type="ChEBI" id="CHEBI:15378"/>
        <dbReference type="ChEBI" id="CHEBI:29108"/>
        <dbReference type="ChEBI" id="CHEBI:30616"/>
        <dbReference type="ChEBI" id="CHEBI:43474"/>
        <dbReference type="ChEBI" id="CHEBI:456216"/>
        <dbReference type="EC" id="7.2.2.10"/>
    </reaction>
    <physiologicalReaction direction="left-to-right" evidence="18">
        <dbReference type="Rhea" id="RHEA:18106"/>
    </physiologicalReaction>
</comment>
<dbReference type="GO" id="GO:0005794">
    <property type="term" value="C:Golgi apparatus"/>
    <property type="evidence" value="ECO:0007669"/>
    <property type="project" value="UniProtKB-SubCell"/>
</dbReference>
<dbReference type="InterPro" id="IPR018303">
    <property type="entry name" value="ATPase_P-typ_P_site"/>
</dbReference>
<keyword evidence="24" id="KW-1185">Reference proteome</keyword>
<dbReference type="SUPFAM" id="SSF81653">
    <property type="entry name" value="Calcium ATPase, transduction domain A"/>
    <property type="match status" value="1"/>
</dbReference>